<proteinExistence type="predicted"/>
<dbReference type="CDD" id="cd01099">
    <property type="entry name" value="PAN_AP_HGF"/>
    <property type="match status" value="1"/>
</dbReference>
<dbReference type="InterPro" id="IPR003609">
    <property type="entry name" value="Pan_app"/>
</dbReference>
<feature type="signal peptide" evidence="1">
    <location>
        <begin position="1"/>
        <end position="16"/>
    </location>
</feature>
<feature type="chain" id="PRO_5036834666" evidence="1">
    <location>
        <begin position="17"/>
        <end position="406"/>
    </location>
</feature>
<dbReference type="Proteomes" id="UP000887565">
    <property type="component" value="Unplaced"/>
</dbReference>
<keyword evidence="1" id="KW-0732">Signal</keyword>
<evidence type="ECO:0000313" key="4">
    <source>
        <dbReference type="WBParaSite" id="nRc.2.0.1.t22371-RA"/>
    </source>
</evidence>
<evidence type="ECO:0000256" key="1">
    <source>
        <dbReference type="SAM" id="SignalP"/>
    </source>
</evidence>
<name>A0A915J893_ROMCU</name>
<dbReference type="WBParaSite" id="nRc.2.0.1.t22371-RA">
    <property type="protein sequence ID" value="nRc.2.0.1.t22371-RA"/>
    <property type="gene ID" value="nRc.2.0.1.g22371"/>
</dbReference>
<organism evidence="3 4">
    <name type="scientific">Romanomermis culicivorax</name>
    <name type="common">Nematode worm</name>
    <dbReference type="NCBI Taxonomy" id="13658"/>
    <lineage>
        <taxon>Eukaryota</taxon>
        <taxon>Metazoa</taxon>
        <taxon>Ecdysozoa</taxon>
        <taxon>Nematoda</taxon>
        <taxon>Enoplea</taxon>
        <taxon>Dorylaimia</taxon>
        <taxon>Mermithida</taxon>
        <taxon>Mermithoidea</taxon>
        <taxon>Mermithidae</taxon>
        <taxon>Romanomermis</taxon>
    </lineage>
</organism>
<accession>A0A915J893</accession>
<dbReference type="SUPFAM" id="SSF57414">
    <property type="entry name" value="Hairpin loop containing domain-like"/>
    <property type="match status" value="1"/>
</dbReference>
<reference evidence="4" key="1">
    <citation type="submission" date="2022-11" db="UniProtKB">
        <authorList>
            <consortium name="WormBaseParasite"/>
        </authorList>
    </citation>
    <scope>IDENTIFICATION</scope>
</reference>
<sequence>MFLFLLLLDYANFCFTQYNAGVQEAPVGGYASPAPVAQPGSVAAPGPSYASAYGKVYRITYTNYNRPPPEDRIFDGLASCIKKKFNASSITIGSPNISPGTPSCCPNVQTSGSYNTANKLVPSPSSYYNKPAPAPYYGGYGNSPGGSDKCCSPVGPPTLPHPGTPDTSDPCFSKYSDCLIELELEPNLEMSQEQELDPPKFERFPPMSERKLNVQPYERRPRFTVDQCKNLCQTSRLSNPQSPFACRSFVYDNNKQLCDLFAHTGTQSPSRLGKMPGWDYYVLNANNPQCQAGWTTISGTTATWPIGPTPFPNNLSPKLFGELVTSCPSSGHRYIMLQHVQLVKHCGGIEQPAMLSAVHQYCKLARQQWINVRRYALQTDSSSDQVNGFVLMYQTLFSSAAKATQP</sequence>
<dbReference type="SMART" id="SM00473">
    <property type="entry name" value="PAN_AP"/>
    <property type="match status" value="1"/>
</dbReference>
<feature type="domain" description="Apple" evidence="2">
    <location>
        <begin position="196"/>
        <end position="284"/>
    </location>
</feature>
<evidence type="ECO:0000259" key="2">
    <source>
        <dbReference type="SMART" id="SM00473"/>
    </source>
</evidence>
<dbReference type="Pfam" id="PF00024">
    <property type="entry name" value="PAN_1"/>
    <property type="match status" value="1"/>
</dbReference>
<dbReference type="Gene3D" id="3.50.4.10">
    <property type="entry name" value="Hepatocyte Growth Factor"/>
    <property type="match status" value="1"/>
</dbReference>
<protein>
    <submittedName>
        <fullName evidence="4">Apple domain-containing protein</fullName>
    </submittedName>
</protein>
<keyword evidence="3" id="KW-1185">Reference proteome</keyword>
<evidence type="ECO:0000313" key="3">
    <source>
        <dbReference type="Proteomes" id="UP000887565"/>
    </source>
</evidence>
<dbReference type="AlphaFoldDB" id="A0A915J893"/>